<protein>
    <recommendedName>
        <fullName evidence="3">DUF3850 domain-containing protein</fullName>
    </recommendedName>
</protein>
<evidence type="ECO:0000313" key="2">
    <source>
        <dbReference type="Proteomes" id="UP000830454"/>
    </source>
</evidence>
<evidence type="ECO:0000313" key="1">
    <source>
        <dbReference type="EMBL" id="UOX35294.1"/>
    </source>
</evidence>
<dbReference type="EMBL" id="CP090145">
    <property type="protein sequence ID" value="UOX35294.1"/>
    <property type="molecule type" value="Genomic_DNA"/>
</dbReference>
<reference evidence="1" key="2">
    <citation type="submission" date="2022-04" db="EMBL/GenBank/DDBJ databases">
        <title>Complete Genome Sequence of Flavobacterium sediminilitoris YSM-43, Isolated from a Tidal Sediment.</title>
        <authorList>
            <person name="Lee P.A."/>
        </authorList>
    </citation>
    <scope>NUCLEOTIDE SEQUENCE</scope>
    <source>
        <strain evidence="1">YSM-43</strain>
    </source>
</reference>
<dbReference type="RefSeq" id="WP_246918485.1">
    <property type="nucleotide sequence ID" value="NZ_CP090145.1"/>
</dbReference>
<keyword evidence="2" id="KW-1185">Reference proteome</keyword>
<evidence type="ECO:0008006" key="3">
    <source>
        <dbReference type="Google" id="ProtNLM"/>
    </source>
</evidence>
<accession>A0ABY4HQZ4</accession>
<dbReference type="Proteomes" id="UP000830454">
    <property type="component" value="Chromosome"/>
</dbReference>
<name>A0ABY4HQZ4_9FLAO</name>
<reference evidence="1" key="1">
    <citation type="submission" date="2021-12" db="EMBL/GenBank/DDBJ databases">
        <authorList>
            <person name="Cha I.-T."/>
            <person name="Lee K.-E."/>
            <person name="Park S.-J."/>
        </authorList>
    </citation>
    <scope>NUCLEOTIDE SEQUENCE</scope>
    <source>
        <strain evidence="1">YSM-43</strain>
    </source>
</reference>
<organism evidence="1 2">
    <name type="scientific">Flavobacterium sediminilitoris</name>
    <dbReference type="NCBI Taxonomy" id="2024526"/>
    <lineage>
        <taxon>Bacteria</taxon>
        <taxon>Pseudomonadati</taxon>
        <taxon>Bacteroidota</taxon>
        <taxon>Flavobacteriia</taxon>
        <taxon>Flavobacteriales</taxon>
        <taxon>Flavobacteriaceae</taxon>
        <taxon>Flavobacterium</taxon>
    </lineage>
</organism>
<gene>
    <name evidence="1" type="ORF">LXD69_07185</name>
</gene>
<proteinExistence type="predicted"/>
<sequence>MTTDKYISENRTGSFKKGDKVVMHTCAEANYYKGKIWTCLTDSFLDRGKQEVVFLENFSGCFSVSFLAITQADR</sequence>